<keyword evidence="2" id="KW-1185">Reference proteome</keyword>
<name>A0A7W6AAQ8_9SPHN</name>
<evidence type="ECO:0000313" key="2">
    <source>
        <dbReference type="Proteomes" id="UP000538670"/>
    </source>
</evidence>
<gene>
    <name evidence="1" type="ORF">GGR48_000813</name>
</gene>
<sequence length="55" mass="6012">MITEQDAALQVTQLLWKLENELDAAFSTVGELAMALPRARAEARLSAVVGQHAFE</sequence>
<dbReference type="EMBL" id="JACIDH010000001">
    <property type="protein sequence ID" value="MBB3878410.1"/>
    <property type="molecule type" value="Genomic_DNA"/>
</dbReference>
<proteinExistence type="predicted"/>
<dbReference type="AlphaFoldDB" id="A0A7W6AAQ8"/>
<evidence type="ECO:0000313" key="1">
    <source>
        <dbReference type="EMBL" id="MBB3878410.1"/>
    </source>
</evidence>
<comment type="caution">
    <text evidence="1">The sequence shown here is derived from an EMBL/GenBank/DDBJ whole genome shotgun (WGS) entry which is preliminary data.</text>
</comment>
<dbReference type="RefSeq" id="WP_240456177.1">
    <property type="nucleotide sequence ID" value="NZ_JACIDH010000001.1"/>
</dbReference>
<protein>
    <submittedName>
        <fullName evidence="1">Uncharacterized protein</fullName>
    </submittedName>
</protein>
<accession>A0A7W6AAQ8</accession>
<reference evidence="1 2" key="1">
    <citation type="submission" date="2020-08" db="EMBL/GenBank/DDBJ databases">
        <title>Genomic Encyclopedia of Type Strains, Phase IV (KMG-IV): sequencing the most valuable type-strain genomes for metagenomic binning, comparative biology and taxonomic classification.</title>
        <authorList>
            <person name="Goeker M."/>
        </authorList>
    </citation>
    <scope>NUCLEOTIDE SEQUENCE [LARGE SCALE GENOMIC DNA]</scope>
    <source>
        <strain evidence="1 2">DSM 19512</strain>
    </source>
</reference>
<dbReference type="Proteomes" id="UP000538670">
    <property type="component" value="Unassembled WGS sequence"/>
</dbReference>
<organism evidence="1 2">
    <name type="scientific">Sphingomonas pseudosanguinis</name>
    <dbReference type="NCBI Taxonomy" id="413712"/>
    <lineage>
        <taxon>Bacteria</taxon>
        <taxon>Pseudomonadati</taxon>
        <taxon>Pseudomonadota</taxon>
        <taxon>Alphaproteobacteria</taxon>
        <taxon>Sphingomonadales</taxon>
        <taxon>Sphingomonadaceae</taxon>
        <taxon>Sphingomonas</taxon>
    </lineage>
</organism>